<dbReference type="Gene3D" id="3.90.1640.20">
    <property type="entry name" value="TON_0340"/>
    <property type="match status" value="1"/>
</dbReference>
<organism evidence="3 4">
    <name type="scientific">Noviherbaspirillum pedocola</name>
    <dbReference type="NCBI Taxonomy" id="2801341"/>
    <lineage>
        <taxon>Bacteria</taxon>
        <taxon>Pseudomonadati</taxon>
        <taxon>Pseudomonadota</taxon>
        <taxon>Betaproteobacteria</taxon>
        <taxon>Burkholderiales</taxon>
        <taxon>Oxalobacteraceae</taxon>
        <taxon>Noviherbaspirillum</taxon>
    </lineage>
</organism>
<dbReference type="InterPro" id="IPR025504">
    <property type="entry name" value="GLUCM_C"/>
</dbReference>
<proteinExistence type="predicted"/>
<dbReference type="Proteomes" id="UP000622890">
    <property type="component" value="Unassembled WGS sequence"/>
</dbReference>
<dbReference type="AlphaFoldDB" id="A0A934SXN1"/>
<protein>
    <submittedName>
        <fullName evidence="3">DUF4392 domain-containing protein</fullName>
    </submittedName>
</protein>
<dbReference type="RefSeq" id="WP_200594855.1">
    <property type="nucleotide sequence ID" value="NZ_JAEPBG010000009.1"/>
</dbReference>
<evidence type="ECO:0000313" key="4">
    <source>
        <dbReference type="Proteomes" id="UP000622890"/>
    </source>
</evidence>
<comment type="caution">
    <text evidence="3">The sequence shown here is derived from an EMBL/GenBank/DDBJ whole genome shotgun (WGS) entry which is preliminary data.</text>
</comment>
<dbReference type="InterPro" id="IPR001920">
    <property type="entry name" value="Asp/Glu_race"/>
</dbReference>
<dbReference type="GO" id="GO:0016855">
    <property type="term" value="F:racemase and epimerase activity, acting on amino acids and derivatives"/>
    <property type="evidence" value="ECO:0007669"/>
    <property type="project" value="InterPro"/>
</dbReference>
<feature type="compositionally biased region" description="Low complexity" evidence="1">
    <location>
        <begin position="766"/>
        <end position="779"/>
    </location>
</feature>
<gene>
    <name evidence="3" type="ORF">JJB74_20155</name>
</gene>
<dbReference type="EMBL" id="JAEPBG010000009">
    <property type="protein sequence ID" value="MBK4736941.1"/>
    <property type="molecule type" value="Genomic_DNA"/>
</dbReference>
<feature type="region of interest" description="Disordered" evidence="1">
    <location>
        <begin position="759"/>
        <end position="793"/>
    </location>
</feature>
<feature type="domain" description="D-glutamate cyclase-like C-terminal" evidence="2">
    <location>
        <begin position="143"/>
        <end position="373"/>
    </location>
</feature>
<dbReference type="Pfam" id="PF14336">
    <property type="entry name" value="GLUCM-like_C"/>
    <property type="match status" value="1"/>
</dbReference>
<evidence type="ECO:0000313" key="3">
    <source>
        <dbReference type="EMBL" id="MBK4736941.1"/>
    </source>
</evidence>
<evidence type="ECO:0000256" key="1">
    <source>
        <dbReference type="SAM" id="MobiDB-lite"/>
    </source>
</evidence>
<accession>A0A934SXN1</accession>
<keyword evidence="4" id="KW-1185">Reference proteome</keyword>
<dbReference type="Gene3D" id="3.40.50.1860">
    <property type="match status" value="2"/>
</dbReference>
<name>A0A934SXN1_9BURK</name>
<dbReference type="SUPFAM" id="SSF53681">
    <property type="entry name" value="Aspartate/glutamate racemase"/>
    <property type="match status" value="1"/>
</dbReference>
<reference evidence="3" key="1">
    <citation type="submission" date="2021-01" db="EMBL/GenBank/DDBJ databases">
        <title>Genome sequence of strain Noviherbaspirillum sp. DKR-6.</title>
        <authorList>
            <person name="Chaudhary D.K."/>
        </authorList>
    </citation>
    <scope>NUCLEOTIDE SEQUENCE</scope>
    <source>
        <strain evidence="3">DKR-6</strain>
    </source>
</reference>
<feature type="region of interest" description="Disordered" evidence="1">
    <location>
        <begin position="1"/>
        <end position="28"/>
    </location>
</feature>
<evidence type="ECO:0000259" key="2">
    <source>
        <dbReference type="Pfam" id="PF14336"/>
    </source>
</evidence>
<feature type="compositionally biased region" description="Polar residues" evidence="1">
    <location>
        <begin position="1"/>
        <end position="12"/>
    </location>
</feature>
<sequence>MLRLTNRVTTTSSHERSPRSGIHRAGSRASRYEAWNGTTAFRAGYASSARFASGVKTSTRRFSSDSNARVLQGERKLDSVYDNIAHHKGDSPYEPTKSDPASATHIYKETSKKFEAIDGMLLDALNLKRAEGAGNLFKRAEGAGNLLTSFHSISNSEKVFLCTGSNCTDGKPQLDGPLGTALLAHSLYELHKVPIVLADRTNTALVRELLGKLNPTAAEYIRYVEINAVNGMLVKAIGGLIDTHSPDAVVHIGTPGRTVKGLYHDADGNYVGEYNMAIDQAMNLANALGIMTIALGHSATQAGMKGIEVKPTNTDKHAGLRASHQVISQSATSGALALGSLLVAAYKEVSLCTPKKVKEMLEAGKRARSSDAFVAKPVAGLRGDNSAPISRKNSAAFLKKEDERLANATKIFGELQSIIREERMLWPQTIEEQYLYGPRQRYVFAVDSSDGVLVAAKPFAERVRARSRFVLNMLLVADHAKAPYGELDDATRDERVYSMMRYTIKQGKERVFVVMMCNTACLADLDRIKKRIVDELNMEAGERGVELDIHIIDLIENTAGAIVARGGHKVVLLSTEATAKNERYPEEIRKAAAEKGVLPPTVIRIGCGEKNNPAMKEKDWASLVNAGIYKVDLNSPTGMMLEFEVNRYVDQIPLDSTAVFLCCTHFPALRHMVDARLKERLKRAGMTHTIPVFDPMEDQADALIEKLYEVGKDERSAYSSMPQFTIHTTGSETKVRISAMNHGLDQAVVQNVDFDAGISKKREHASASPAGNKNAAAAPPEKPLPVGTEARDS</sequence>